<dbReference type="SUPFAM" id="SSF53474">
    <property type="entry name" value="alpha/beta-Hydrolases"/>
    <property type="match status" value="1"/>
</dbReference>
<dbReference type="Pfam" id="PF00756">
    <property type="entry name" value="Esterase"/>
    <property type="match status" value="1"/>
</dbReference>
<name>A9WV42_RENSM</name>
<proteinExistence type="predicted"/>
<dbReference type="STRING" id="288705.RSal33209_3353"/>
<reference evidence="3" key="1">
    <citation type="journal article" date="2008" name="J. Bacteriol.">
        <title>Genome sequence of the fish pathogen Renibacterium salmoninarum suggests reductive evolution away from an environmental Arthrobacter ancestor.</title>
        <authorList>
            <person name="Wiens G.D."/>
            <person name="Rockey D.D."/>
            <person name="Wu Z."/>
            <person name="Chang J."/>
            <person name="Levy R."/>
            <person name="Crane S."/>
            <person name="Chen D.S."/>
            <person name="Capri G.R."/>
            <person name="Burnett J.R."/>
            <person name="Sudheesh P.S."/>
            <person name="Schipma M.J."/>
            <person name="Burd H."/>
            <person name="Bhattacharyya A."/>
            <person name="Rhodes L.D."/>
            <person name="Kaul R."/>
            <person name="Strom M.S."/>
        </authorList>
    </citation>
    <scope>NUCLEOTIDE SEQUENCE [LARGE SCALE GENOMIC DNA]</scope>
    <source>
        <strain evidence="3">ATCC 33209 / DSM 20767 / JCM 11484 / NBRC 15589 / NCIMB 2235</strain>
    </source>
</reference>
<evidence type="ECO:0000313" key="2">
    <source>
        <dbReference type="EMBL" id="ABY25063.1"/>
    </source>
</evidence>
<dbReference type="InterPro" id="IPR029058">
    <property type="entry name" value="AB_hydrolase_fold"/>
</dbReference>
<dbReference type="AlphaFoldDB" id="A9WV42"/>
<keyword evidence="3" id="KW-1185">Reference proteome</keyword>
<accession>A9WV42</accession>
<organism evidence="2 3">
    <name type="scientific">Renibacterium salmoninarum (strain ATCC 33209 / DSM 20767 / JCM 11484 / NBRC 15589 / NCIMB 2235)</name>
    <dbReference type="NCBI Taxonomy" id="288705"/>
    <lineage>
        <taxon>Bacteria</taxon>
        <taxon>Bacillati</taxon>
        <taxon>Actinomycetota</taxon>
        <taxon>Actinomycetes</taxon>
        <taxon>Micrococcales</taxon>
        <taxon>Micrococcaceae</taxon>
        <taxon>Renibacterium</taxon>
    </lineage>
</organism>
<dbReference type="eggNOG" id="COG2382">
    <property type="taxonomic scope" value="Bacteria"/>
</dbReference>
<feature type="region of interest" description="Disordered" evidence="1">
    <location>
        <begin position="1"/>
        <end position="23"/>
    </location>
</feature>
<sequence>MTTLPGSAVGAQSLKDALPRQPPNTLGTQAKVAFALCNGRRRTPLIRPVVAGFISLPNSGEKLPLVILFDGQVWAQDLPVEHTLDTLIDNGMLPPVAVLMIDSLDGGTRSVELPRNSAFINDVADSLLAHGARRGAS</sequence>
<dbReference type="HOGENOM" id="CLU_1863563_0_0_11"/>
<dbReference type="Proteomes" id="UP000002007">
    <property type="component" value="Chromosome"/>
</dbReference>
<dbReference type="Gene3D" id="3.40.50.1820">
    <property type="entry name" value="alpha/beta hydrolase"/>
    <property type="match status" value="1"/>
</dbReference>
<evidence type="ECO:0000256" key="1">
    <source>
        <dbReference type="SAM" id="MobiDB-lite"/>
    </source>
</evidence>
<gene>
    <name evidence="2" type="ordered locus">RSal33209_3353</name>
</gene>
<protein>
    <submittedName>
        <fullName evidence="2">Enterochelin esterase</fullName>
    </submittedName>
</protein>
<dbReference type="KEGG" id="rsa:RSal33209_3353"/>
<evidence type="ECO:0000313" key="3">
    <source>
        <dbReference type="Proteomes" id="UP000002007"/>
    </source>
</evidence>
<dbReference type="InterPro" id="IPR000801">
    <property type="entry name" value="Esterase-like"/>
</dbReference>
<dbReference type="EMBL" id="CP000910">
    <property type="protein sequence ID" value="ABY25063.1"/>
    <property type="molecule type" value="Genomic_DNA"/>
</dbReference>